<dbReference type="InterPro" id="IPR011249">
    <property type="entry name" value="Metalloenz_LuxS/M16"/>
</dbReference>
<dbReference type="Pfam" id="PF00675">
    <property type="entry name" value="Peptidase_M16"/>
    <property type="match status" value="1"/>
</dbReference>
<evidence type="ECO:0000313" key="3">
    <source>
        <dbReference type="EMBL" id="PIZ88167.1"/>
    </source>
</evidence>
<dbReference type="PANTHER" id="PTHR11851:SF49">
    <property type="entry name" value="MITOCHONDRIAL-PROCESSING PEPTIDASE SUBUNIT ALPHA"/>
    <property type="match status" value="1"/>
</dbReference>
<feature type="domain" description="Peptidase M16 N-terminal" evidence="2">
    <location>
        <begin position="17"/>
        <end position="58"/>
    </location>
</feature>
<protein>
    <recommendedName>
        <fullName evidence="2">Peptidase M16 N-terminal domain-containing protein</fullName>
    </recommendedName>
</protein>
<dbReference type="InterPro" id="IPR001431">
    <property type="entry name" value="Pept_M16_Zn_BS"/>
</dbReference>
<dbReference type="SUPFAM" id="SSF63411">
    <property type="entry name" value="LuxS/MPP-like metallohydrolase"/>
    <property type="match status" value="1"/>
</dbReference>
<evidence type="ECO:0000256" key="1">
    <source>
        <dbReference type="ARBA" id="ARBA00007261"/>
    </source>
</evidence>
<name>A0A2M7UW55_9BACT</name>
<organism evidence="3 4">
    <name type="scientific">Candidatus Nealsonbacteria bacterium CG_4_10_14_0_2_um_filter_39_15</name>
    <dbReference type="NCBI Taxonomy" id="1974681"/>
    <lineage>
        <taxon>Bacteria</taxon>
        <taxon>Candidatus Nealsoniibacteriota</taxon>
    </lineage>
</organism>
<dbReference type="PROSITE" id="PS00143">
    <property type="entry name" value="INSULINASE"/>
    <property type="match status" value="1"/>
</dbReference>
<comment type="caution">
    <text evidence="3">The sequence shown here is derived from an EMBL/GenBank/DDBJ whole genome shotgun (WGS) entry which is preliminary data.</text>
</comment>
<feature type="non-terminal residue" evidence="3">
    <location>
        <position position="58"/>
    </location>
</feature>
<dbReference type="EMBL" id="PFPA01000038">
    <property type="protein sequence ID" value="PIZ88167.1"/>
    <property type="molecule type" value="Genomic_DNA"/>
</dbReference>
<dbReference type="GO" id="GO:0004222">
    <property type="term" value="F:metalloendopeptidase activity"/>
    <property type="evidence" value="ECO:0007669"/>
    <property type="project" value="InterPro"/>
</dbReference>
<dbReference type="GO" id="GO:0006508">
    <property type="term" value="P:proteolysis"/>
    <property type="evidence" value="ECO:0007669"/>
    <property type="project" value="InterPro"/>
</dbReference>
<proteinExistence type="inferred from homology"/>
<accession>A0A2M7UW55</accession>
<reference evidence="4" key="1">
    <citation type="submission" date="2017-09" db="EMBL/GenBank/DDBJ databases">
        <title>Depth-based differentiation of microbial function through sediment-hosted aquifers and enrichment of novel symbionts in the deep terrestrial subsurface.</title>
        <authorList>
            <person name="Probst A.J."/>
            <person name="Ladd B."/>
            <person name="Jarett J.K."/>
            <person name="Geller-Mcgrath D.E."/>
            <person name="Sieber C.M.K."/>
            <person name="Emerson J.B."/>
            <person name="Anantharaman K."/>
            <person name="Thomas B.C."/>
            <person name="Malmstrom R."/>
            <person name="Stieglmeier M."/>
            <person name="Klingl A."/>
            <person name="Woyke T."/>
            <person name="Ryan C.M."/>
            <person name="Banfield J.F."/>
        </authorList>
    </citation>
    <scope>NUCLEOTIDE SEQUENCE [LARGE SCALE GENOMIC DNA]</scope>
</reference>
<dbReference type="GO" id="GO:0046872">
    <property type="term" value="F:metal ion binding"/>
    <property type="evidence" value="ECO:0007669"/>
    <property type="project" value="InterPro"/>
</dbReference>
<sequence length="58" mass="6483">MYRKTTLKNGLRIIAVPQKSTLAVTVLALVGTGSKYETKETNGISHFLEHLYFKGTKK</sequence>
<dbReference type="AlphaFoldDB" id="A0A2M7UW55"/>
<dbReference type="InterPro" id="IPR050361">
    <property type="entry name" value="MPP/UQCRC_Complex"/>
</dbReference>
<evidence type="ECO:0000313" key="4">
    <source>
        <dbReference type="Proteomes" id="UP000230081"/>
    </source>
</evidence>
<dbReference type="Gene3D" id="3.30.830.10">
    <property type="entry name" value="Metalloenzyme, LuxS/M16 peptidase-like"/>
    <property type="match status" value="1"/>
</dbReference>
<comment type="similarity">
    <text evidence="1">Belongs to the peptidase M16 family.</text>
</comment>
<evidence type="ECO:0000259" key="2">
    <source>
        <dbReference type="Pfam" id="PF00675"/>
    </source>
</evidence>
<dbReference type="Proteomes" id="UP000230081">
    <property type="component" value="Unassembled WGS sequence"/>
</dbReference>
<dbReference type="PANTHER" id="PTHR11851">
    <property type="entry name" value="METALLOPROTEASE"/>
    <property type="match status" value="1"/>
</dbReference>
<dbReference type="InterPro" id="IPR011765">
    <property type="entry name" value="Pept_M16_N"/>
</dbReference>
<gene>
    <name evidence="3" type="ORF">COX91_01680</name>
</gene>